<evidence type="ECO:0000256" key="1">
    <source>
        <dbReference type="SAM" id="Phobius"/>
    </source>
</evidence>
<dbReference type="OrthoDB" id="5125831at2"/>
<dbReference type="Gene3D" id="3.30.70.60">
    <property type="match status" value="1"/>
</dbReference>
<feature type="transmembrane region" description="Helical" evidence="1">
    <location>
        <begin position="6"/>
        <end position="25"/>
    </location>
</feature>
<dbReference type="EMBL" id="VFPS01000001">
    <property type="protein sequence ID" value="TQN00074.1"/>
    <property type="molecule type" value="Genomic_DNA"/>
</dbReference>
<name>A0A4Y3UNN9_9MICO</name>
<dbReference type="GO" id="GO:0043107">
    <property type="term" value="P:type IV pilus-dependent motility"/>
    <property type="evidence" value="ECO:0007669"/>
    <property type="project" value="InterPro"/>
</dbReference>
<dbReference type="GO" id="GO:0043683">
    <property type="term" value="P:type IV pilus assembly"/>
    <property type="evidence" value="ECO:0007669"/>
    <property type="project" value="InterPro"/>
</dbReference>
<dbReference type="AlphaFoldDB" id="A0A4Y3UNN9"/>
<dbReference type="Pfam" id="PF04350">
    <property type="entry name" value="PilO"/>
    <property type="match status" value="1"/>
</dbReference>
<dbReference type="RefSeq" id="WP_141380934.1">
    <property type="nucleotide sequence ID" value="NZ_BJNA01000039.1"/>
</dbReference>
<keyword evidence="1" id="KW-0472">Membrane</keyword>
<dbReference type="InterPro" id="IPR014717">
    <property type="entry name" value="Transl_elong_EF1B/ribsomal_bS6"/>
</dbReference>
<gene>
    <name evidence="2" type="ORF">FHX68_0143</name>
</gene>
<dbReference type="InterPro" id="IPR007445">
    <property type="entry name" value="PilO"/>
</dbReference>
<keyword evidence="1" id="KW-0812">Transmembrane</keyword>
<accession>A0A4Y3UNN9</accession>
<keyword evidence="1" id="KW-1133">Transmembrane helix</keyword>
<comment type="caution">
    <text evidence="2">The sequence shown here is derived from an EMBL/GenBank/DDBJ whole genome shotgun (WGS) entry which is preliminary data.</text>
</comment>
<reference evidence="2 3" key="1">
    <citation type="submission" date="2019-06" db="EMBL/GenBank/DDBJ databases">
        <title>Sequencing the genomes of 1000 actinobacteria strains.</title>
        <authorList>
            <person name="Klenk H.-P."/>
        </authorList>
    </citation>
    <scope>NUCLEOTIDE SEQUENCE [LARGE SCALE GENOMIC DNA]</scope>
    <source>
        <strain evidence="2 3">DSM 20427</strain>
    </source>
</reference>
<sequence length="188" mass="19845">MDKHRLTLIVIGMLGVAVVLGGWLLGVQPQLDRIDTANAQTASLRQLNDVQQAKNTALAADNKRLDEWKAALAENERQIPASRAQQELINQIDAAAAASGVMVKDLRFDAAAPYVAPAGVEVTAPSSGALISVPMTLSAQGPRPQLEDFVARLQGSLRIVTIDSSQYSGGEDSSLALSGATWVLMPTS</sequence>
<keyword evidence="3" id="KW-1185">Reference proteome</keyword>
<organism evidence="2 3">
    <name type="scientific">Microbacterium lacticum</name>
    <dbReference type="NCBI Taxonomy" id="33885"/>
    <lineage>
        <taxon>Bacteria</taxon>
        <taxon>Bacillati</taxon>
        <taxon>Actinomycetota</taxon>
        <taxon>Actinomycetes</taxon>
        <taxon>Micrococcales</taxon>
        <taxon>Microbacteriaceae</taxon>
        <taxon>Microbacterium</taxon>
    </lineage>
</organism>
<proteinExistence type="predicted"/>
<protein>
    <submittedName>
        <fullName evidence="2">Tfp pilus assembly protein PilO</fullName>
    </submittedName>
</protein>
<dbReference type="Proteomes" id="UP000319804">
    <property type="component" value="Unassembled WGS sequence"/>
</dbReference>
<evidence type="ECO:0000313" key="2">
    <source>
        <dbReference type="EMBL" id="TQN00074.1"/>
    </source>
</evidence>
<evidence type="ECO:0000313" key="3">
    <source>
        <dbReference type="Proteomes" id="UP000319804"/>
    </source>
</evidence>